<dbReference type="Gene3D" id="2.60.40.10">
    <property type="entry name" value="Immunoglobulins"/>
    <property type="match status" value="1"/>
</dbReference>
<dbReference type="STRING" id="234267.Acid_1983"/>
<dbReference type="OrthoDB" id="1746166at2"/>
<evidence type="ECO:0000313" key="2">
    <source>
        <dbReference type="EMBL" id="ABJ82973.1"/>
    </source>
</evidence>
<organism evidence="2">
    <name type="scientific">Solibacter usitatus (strain Ellin6076)</name>
    <dbReference type="NCBI Taxonomy" id="234267"/>
    <lineage>
        <taxon>Bacteria</taxon>
        <taxon>Pseudomonadati</taxon>
        <taxon>Acidobacteriota</taxon>
        <taxon>Terriglobia</taxon>
        <taxon>Bryobacterales</taxon>
        <taxon>Solibacteraceae</taxon>
        <taxon>Candidatus Solibacter</taxon>
    </lineage>
</organism>
<dbReference type="CDD" id="cd00063">
    <property type="entry name" value="FN3"/>
    <property type="match status" value="1"/>
</dbReference>
<protein>
    <recommendedName>
        <fullName evidence="3">Fibronectin type-III domain-containing protein</fullName>
    </recommendedName>
</protein>
<dbReference type="eggNOG" id="COG0451">
    <property type="taxonomic scope" value="Bacteria"/>
</dbReference>
<gene>
    <name evidence="2" type="ordered locus">Acid_1983</name>
</gene>
<feature type="chain" id="PRO_5004163125" description="Fibronectin type-III domain-containing protein" evidence="1">
    <location>
        <begin position="28"/>
        <end position="717"/>
    </location>
</feature>
<dbReference type="AlphaFoldDB" id="Q026U6"/>
<evidence type="ECO:0008006" key="3">
    <source>
        <dbReference type="Google" id="ProtNLM"/>
    </source>
</evidence>
<dbReference type="HOGENOM" id="CLU_385377_0_0_0"/>
<dbReference type="InterPro" id="IPR013783">
    <property type="entry name" value="Ig-like_fold"/>
</dbReference>
<dbReference type="InterPro" id="IPR036116">
    <property type="entry name" value="FN3_sf"/>
</dbReference>
<dbReference type="SUPFAM" id="SSF49265">
    <property type="entry name" value="Fibronectin type III"/>
    <property type="match status" value="1"/>
</dbReference>
<name>Q026U6_SOLUE</name>
<dbReference type="KEGG" id="sus:Acid_1983"/>
<accession>Q026U6</accession>
<feature type="signal peptide" evidence="1">
    <location>
        <begin position="1"/>
        <end position="27"/>
    </location>
</feature>
<evidence type="ECO:0000256" key="1">
    <source>
        <dbReference type="SAM" id="SignalP"/>
    </source>
</evidence>
<dbReference type="InParanoid" id="Q026U6"/>
<keyword evidence="1" id="KW-0732">Signal</keyword>
<reference evidence="2" key="1">
    <citation type="submission" date="2006-10" db="EMBL/GenBank/DDBJ databases">
        <title>Complete sequence of Solibacter usitatus Ellin6076.</title>
        <authorList>
            <consortium name="US DOE Joint Genome Institute"/>
            <person name="Copeland A."/>
            <person name="Lucas S."/>
            <person name="Lapidus A."/>
            <person name="Barry K."/>
            <person name="Detter J.C."/>
            <person name="Glavina del Rio T."/>
            <person name="Hammon N."/>
            <person name="Israni S."/>
            <person name="Dalin E."/>
            <person name="Tice H."/>
            <person name="Pitluck S."/>
            <person name="Thompson L.S."/>
            <person name="Brettin T."/>
            <person name="Bruce D."/>
            <person name="Han C."/>
            <person name="Tapia R."/>
            <person name="Gilna P."/>
            <person name="Schmutz J."/>
            <person name="Larimer F."/>
            <person name="Land M."/>
            <person name="Hauser L."/>
            <person name="Kyrpides N."/>
            <person name="Mikhailova N."/>
            <person name="Janssen P.H."/>
            <person name="Kuske C.R."/>
            <person name="Richardson P."/>
        </authorList>
    </citation>
    <scope>NUCLEOTIDE SEQUENCE</scope>
    <source>
        <strain evidence="2">Ellin6076</strain>
    </source>
</reference>
<dbReference type="InterPro" id="IPR003961">
    <property type="entry name" value="FN3_dom"/>
</dbReference>
<proteinExistence type="predicted"/>
<sequence length="717" mass="78601" precursor="true">MLKFHKRLLLTALLSAIVCLGPTAPVARGQAIEGFPLVASNFSQSSPRGFGDRNNSWAQSMIWWNNNLYVGSSRNSVCASLYAVYAQAVILLGPVLANQYLPYPPTDPDLSCAPNPADLPMAAEIWRWSPRTNLWQRVYQSPVTLPNPGPPPEPGKFVPYEDAFRGFAAYTESDGTQALYAFSVNTTLLWDRNQLPPPRILRTTDGVNWAPIPQAPGTFLGTLPFNPDHSTYRSPAVYNGKMFVLCGPVFGQGSLIASANPSQGNDAWFLAGPPDMLFYELAVFNGWLYIGGYDPVNGYAVFKTQAQGTPPYQLITVVPPGAGLTNRPSKSVVSMFVHYGRLYVGTATFAEMVRINPDDTWDLVMGTPRIDPVTYQWKYPLSNLDAGFGLTLNDHVWYQDDPYNYLYAGTYNADSGSRNDPVFGPELLPSMGGHLYVTPDDWYFTAVTTTGFSNVADPHGGKFDYGFRTMASTPYGMFLGTANDYYGLMVFRATKAASPPVQAPGRLIVEPTSLGSALLSWRSGLNATSYQVWRAQLLPILVRDDVNFEGWNGVNGTKIPDVYVSAYQLIGTTTDVTFLDSTVQPGMRYMYYIVGVGTRGVSPPSNLVTFPLLLPSVTFTQLLSEVSTLVQRQRFAAPDAQGTQARQQIVAAQAAAAACQITTAINTLTPQSTSRAVLVPDLVDYQVLVDKLIRRLQLFSRFPTQMITSEFCTGSIP</sequence>
<dbReference type="EMBL" id="CP000473">
    <property type="protein sequence ID" value="ABJ82973.1"/>
    <property type="molecule type" value="Genomic_DNA"/>
</dbReference>